<evidence type="ECO:0000313" key="11">
    <source>
        <dbReference type="EMBL" id="OOR86302.1"/>
    </source>
</evidence>
<evidence type="ECO:0000256" key="8">
    <source>
        <dbReference type="SAM" id="Phobius"/>
    </source>
</evidence>
<dbReference type="GO" id="GO:0016887">
    <property type="term" value="F:ATP hydrolysis activity"/>
    <property type="evidence" value="ECO:0007669"/>
    <property type="project" value="InterPro"/>
</dbReference>
<dbReference type="GO" id="GO:0042883">
    <property type="term" value="P:cysteine transport"/>
    <property type="evidence" value="ECO:0007669"/>
    <property type="project" value="InterPro"/>
</dbReference>
<dbReference type="STRING" id="34060.B0181_11710"/>
<dbReference type="GO" id="GO:0005524">
    <property type="term" value="F:ATP binding"/>
    <property type="evidence" value="ECO:0007669"/>
    <property type="project" value="UniProtKB-KW"/>
</dbReference>
<feature type="domain" description="ABC transmembrane type-1" evidence="10">
    <location>
        <begin position="90"/>
        <end position="382"/>
    </location>
</feature>
<comment type="caution">
    <text evidence="11">The sequence shown here is derived from an EMBL/GenBank/DDBJ whole genome shotgun (WGS) entry which is preliminary data.</text>
</comment>
<feature type="transmembrane region" description="Helical" evidence="8">
    <location>
        <begin position="231"/>
        <end position="252"/>
    </location>
</feature>
<evidence type="ECO:0000256" key="7">
    <source>
        <dbReference type="SAM" id="MobiDB-lite"/>
    </source>
</evidence>
<dbReference type="InterPro" id="IPR014216">
    <property type="entry name" value="ABC_transptr_CydD"/>
</dbReference>
<gene>
    <name evidence="11" type="ORF">B0181_11710</name>
</gene>
<evidence type="ECO:0000256" key="5">
    <source>
        <dbReference type="ARBA" id="ARBA00022989"/>
    </source>
</evidence>
<dbReference type="GO" id="GO:0005886">
    <property type="term" value="C:plasma membrane"/>
    <property type="evidence" value="ECO:0007669"/>
    <property type="project" value="UniProtKB-SubCell"/>
</dbReference>
<dbReference type="GO" id="GO:0140359">
    <property type="term" value="F:ABC-type transporter activity"/>
    <property type="evidence" value="ECO:0007669"/>
    <property type="project" value="InterPro"/>
</dbReference>
<dbReference type="Pfam" id="PF00664">
    <property type="entry name" value="ABC_membrane"/>
    <property type="match status" value="1"/>
</dbReference>
<keyword evidence="5 8" id="KW-1133">Transmembrane helix</keyword>
<dbReference type="Proteomes" id="UP000190435">
    <property type="component" value="Unassembled WGS sequence"/>
</dbReference>
<dbReference type="PANTHER" id="PTHR24221:SF261">
    <property type="entry name" value="GLUTATHIONE_L-CYSTEINE TRANSPORT SYSTEM ATP-BINDING_PERMEASE PROTEIN CYDD"/>
    <property type="match status" value="1"/>
</dbReference>
<organism evidence="11 12">
    <name type="scientific">Moraxella caviae</name>
    <dbReference type="NCBI Taxonomy" id="34060"/>
    <lineage>
        <taxon>Bacteria</taxon>
        <taxon>Pseudomonadati</taxon>
        <taxon>Pseudomonadota</taxon>
        <taxon>Gammaproteobacteria</taxon>
        <taxon>Moraxellales</taxon>
        <taxon>Moraxellaceae</taxon>
        <taxon>Moraxella</taxon>
    </lineage>
</organism>
<dbReference type="InterPro" id="IPR003593">
    <property type="entry name" value="AAA+_ATPase"/>
</dbReference>
<feature type="transmembrane region" description="Helical" evidence="8">
    <location>
        <begin position="312"/>
        <end position="335"/>
    </location>
</feature>
<keyword evidence="4" id="KW-0067">ATP-binding</keyword>
<feature type="compositionally biased region" description="Low complexity" evidence="7">
    <location>
        <begin position="33"/>
        <end position="51"/>
    </location>
</feature>
<dbReference type="Gene3D" id="3.40.50.300">
    <property type="entry name" value="P-loop containing nucleotide triphosphate hydrolases"/>
    <property type="match status" value="1"/>
</dbReference>
<keyword evidence="2 8" id="KW-0812">Transmembrane</keyword>
<feature type="transmembrane region" description="Helical" evidence="8">
    <location>
        <begin position="341"/>
        <end position="363"/>
    </location>
</feature>
<sequence>YVSPLFFALFSPSWLNFLRTMTQHSPQNSNTQTHSTSAHGTNAASNSASSAPKTKKRRAKSPQDAQASQFLRESFAPVRKFVMLAWLLDVLSVLLLLVQAWVLVRIFDGWLGAFLDGQALPAHVVGTGLLANLALIFAAIVGRAVLGFWRDKILTDAGLDVAQAVRGKLLDKLAVLGLARRDFGADGAIAAHVIDEPDHLAGFARFEVQKMTAVTTPIILAAAIATQNTTAALILLATAPLVPIFMAIIGIATAKKSRAQMDALAQLGGRFLDWIRGVNTLSRLGAVQIATADIEQSSEAYRKRTMDVLKIAFLNGAVLEFLSALAIALVAVYLGFGLMGILPWATSQVITTYAAALFILLLVPEFYAPLRRLGAEYHIKGQATAAAKAIAPMLAANGVAHGNTQITLTHSPSIALENVAAFGDDGRVRLSQTSLNFGAGKRTALIGESGSGKSTILQILLGFGAYQGDVWLSAPNLANLAAGEKGLRYRDVDVAHLRTQFGYLAQSAALLPLSIADNLRLAKPTASDDELVQVLKDVALYDVIRLLPQGLDTKLSERGGGLSGGQGQRLAIAQLMLQDAKVWLLDEPTEHLDAQTAQAIKEILWRVSAGKTVVWVTHDVADLAQFDQVYRLQNGVLDESAQTDFSSNIATLDAATLNADTFNTATSSDNANSQQPKRSKS</sequence>
<comment type="subcellular location">
    <subcellularLocation>
        <location evidence="1">Cell membrane</location>
        <topology evidence="1">Multi-pass membrane protein</topology>
    </subcellularLocation>
</comment>
<evidence type="ECO:0000259" key="9">
    <source>
        <dbReference type="PROSITE" id="PS50893"/>
    </source>
</evidence>
<name>A0A1S9ZRV3_9GAMM</name>
<dbReference type="SUPFAM" id="SSF90123">
    <property type="entry name" value="ABC transporter transmembrane region"/>
    <property type="match status" value="1"/>
</dbReference>
<protein>
    <submittedName>
        <fullName evidence="11">Thiol reductant ABC exporter subunit CydD</fullName>
    </submittedName>
</protein>
<evidence type="ECO:0000313" key="12">
    <source>
        <dbReference type="Proteomes" id="UP000190435"/>
    </source>
</evidence>
<dbReference type="SUPFAM" id="SSF52540">
    <property type="entry name" value="P-loop containing nucleoside triphosphate hydrolases"/>
    <property type="match status" value="1"/>
</dbReference>
<dbReference type="CDD" id="cd18584">
    <property type="entry name" value="ABC_6TM_AarD_CydD"/>
    <property type="match status" value="1"/>
</dbReference>
<dbReference type="InterPro" id="IPR003439">
    <property type="entry name" value="ABC_transporter-like_ATP-bd"/>
</dbReference>
<dbReference type="PROSITE" id="PS50893">
    <property type="entry name" value="ABC_TRANSPORTER_2"/>
    <property type="match status" value="1"/>
</dbReference>
<dbReference type="GO" id="GO:0034040">
    <property type="term" value="F:ATPase-coupled lipid transmembrane transporter activity"/>
    <property type="evidence" value="ECO:0007669"/>
    <property type="project" value="TreeGrafter"/>
</dbReference>
<dbReference type="Gene3D" id="1.20.1560.10">
    <property type="entry name" value="ABC transporter type 1, transmembrane domain"/>
    <property type="match status" value="1"/>
</dbReference>
<feature type="transmembrane region" description="Helical" evidence="8">
    <location>
        <begin position="81"/>
        <end position="104"/>
    </location>
</feature>
<dbReference type="SMART" id="SM00382">
    <property type="entry name" value="AAA"/>
    <property type="match status" value="1"/>
</dbReference>
<dbReference type="AlphaFoldDB" id="A0A1S9ZRV3"/>
<feature type="transmembrane region" description="Helical" evidence="8">
    <location>
        <begin position="124"/>
        <end position="146"/>
    </location>
</feature>
<dbReference type="NCBIfam" id="TIGR02857">
    <property type="entry name" value="CydD"/>
    <property type="match status" value="1"/>
</dbReference>
<evidence type="ECO:0000256" key="4">
    <source>
        <dbReference type="ARBA" id="ARBA00022840"/>
    </source>
</evidence>
<evidence type="ECO:0000259" key="10">
    <source>
        <dbReference type="PROSITE" id="PS50929"/>
    </source>
</evidence>
<dbReference type="InterPro" id="IPR036640">
    <property type="entry name" value="ABC1_TM_sf"/>
</dbReference>
<dbReference type="EMBL" id="MUXU01000105">
    <property type="protein sequence ID" value="OOR86302.1"/>
    <property type="molecule type" value="Genomic_DNA"/>
</dbReference>
<feature type="non-terminal residue" evidence="11">
    <location>
        <position position="1"/>
    </location>
</feature>
<dbReference type="Pfam" id="PF00005">
    <property type="entry name" value="ABC_tran"/>
    <property type="match status" value="1"/>
</dbReference>
<dbReference type="InterPro" id="IPR039421">
    <property type="entry name" value="Type_1_exporter"/>
</dbReference>
<evidence type="ECO:0000256" key="3">
    <source>
        <dbReference type="ARBA" id="ARBA00022741"/>
    </source>
</evidence>
<keyword evidence="3" id="KW-0547">Nucleotide-binding</keyword>
<dbReference type="InterPro" id="IPR011527">
    <property type="entry name" value="ABC1_TM_dom"/>
</dbReference>
<dbReference type="PROSITE" id="PS50929">
    <property type="entry name" value="ABC_TM1F"/>
    <property type="match status" value="1"/>
</dbReference>
<accession>A0A1S9ZRV3</accession>
<reference evidence="11 12" key="1">
    <citation type="submission" date="2017-02" db="EMBL/GenBank/DDBJ databases">
        <title>Draft genome sequence of Moraxella caviae CCUG 355 type strain.</title>
        <authorList>
            <person name="Engstrom-Jakobsson H."/>
            <person name="Salva-Serra F."/>
            <person name="Thorell K."/>
            <person name="Gonzales-Siles L."/>
            <person name="Karlsson R."/>
            <person name="Boulund F."/>
            <person name="Engstrand L."/>
            <person name="Moore E."/>
        </authorList>
    </citation>
    <scope>NUCLEOTIDE SEQUENCE [LARGE SCALE GENOMIC DNA]</scope>
    <source>
        <strain evidence="11 12">CCUG 355</strain>
    </source>
</reference>
<evidence type="ECO:0000256" key="2">
    <source>
        <dbReference type="ARBA" id="ARBA00022692"/>
    </source>
</evidence>
<feature type="domain" description="ABC transporter" evidence="9">
    <location>
        <begin position="414"/>
        <end position="659"/>
    </location>
</feature>
<keyword evidence="6 8" id="KW-0472">Membrane</keyword>
<proteinExistence type="predicted"/>
<evidence type="ECO:0000256" key="1">
    <source>
        <dbReference type="ARBA" id="ARBA00004651"/>
    </source>
</evidence>
<dbReference type="InterPro" id="IPR027417">
    <property type="entry name" value="P-loop_NTPase"/>
</dbReference>
<keyword evidence="12" id="KW-1185">Reference proteome</keyword>
<dbReference type="PANTHER" id="PTHR24221">
    <property type="entry name" value="ATP-BINDING CASSETTE SUB-FAMILY B"/>
    <property type="match status" value="1"/>
</dbReference>
<feature type="region of interest" description="Disordered" evidence="7">
    <location>
        <begin position="25"/>
        <end position="65"/>
    </location>
</feature>
<evidence type="ECO:0000256" key="6">
    <source>
        <dbReference type="ARBA" id="ARBA00023136"/>
    </source>
</evidence>